<dbReference type="InterPro" id="IPR050613">
    <property type="entry name" value="Sec_Metabolite_Reg"/>
</dbReference>
<protein>
    <recommendedName>
        <fullName evidence="5">Transcription factor domain-containing protein</fullName>
    </recommendedName>
</protein>
<dbReference type="EMBL" id="JAAFOW010001049">
    <property type="protein sequence ID" value="KAF5262628.1"/>
    <property type="molecule type" value="Genomic_DNA"/>
</dbReference>
<keyword evidence="2" id="KW-0539">Nucleus</keyword>
<dbReference type="CDD" id="cd12148">
    <property type="entry name" value="fungal_TF_MHR"/>
    <property type="match status" value="1"/>
</dbReference>
<comment type="caution">
    <text evidence="3">The sequence shown here is derived from an EMBL/GenBank/DDBJ whole genome shotgun (WGS) entry which is preliminary data.</text>
</comment>
<evidence type="ECO:0000313" key="4">
    <source>
        <dbReference type="Proteomes" id="UP000558688"/>
    </source>
</evidence>
<evidence type="ECO:0008006" key="5">
    <source>
        <dbReference type="Google" id="ProtNLM"/>
    </source>
</evidence>
<sequence>MGLPSMIPSDFCDTELPRNLNQSDFYPGIAELPPSRPLSENTTISYAIVKASVMAMFKKVVRHTRSLTPPSYEETVALDAEVRAAYDKIPDSFKYKPLTSFIVDEVSIIMSRTTIELLHLKSIIVLHRQYLTDRQDGRFAFSRKASLDAAERLLERQAEIHQITLPGGLLHDKKWMITSLTLSDFTLAAMVICLDLTISIRNGTRMSAYPEDVELRKYLAIVERAHEIWSSSSETSEGRIVSHALDSTIRRVNEFINTSSTAMAAQSWPTSATTNTETPDYLTHNLADQMADFDMIDSIDWSLLDNQIQDPSSIQDFDLDMWLMDTAGPLESL</sequence>
<gene>
    <name evidence="3" type="ORF">FOXYS1_6632</name>
</gene>
<dbReference type="GO" id="GO:0005634">
    <property type="term" value="C:nucleus"/>
    <property type="evidence" value="ECO:0007669"/>
    <property type="project" value="UniProtKB-SubCell"/>
</dbReference>
<dbReference type="AlphaFoldDB" id="A0A8H5ACI1"/>
<comment type="subcellular location">
    <subcellularLocation>
        <location evidence="1">Nucleus</location>
    </subcellularLocation>
</comment>
<dbReference type="PANTHER" id="PTHR31001:SF49">
    <property type="entry name" value="ZN(II)2CYS6 TRANSCRIPTION FACTOR (EUROFUNG)"/>
    <property type="match status" value="1"/>
</dbReference>
<name>A0A8H5ACI1_FUSOX</name>
<dbReference type="PANTHER" id="PTHR31001">
    <property type="entry name" value="UNCHARACTERIZED TRANSCRIPTIONAL REGULATORY PROTEIN"/>
    <property type="match status" value="1"/>
</dbReference>
<evidence type="ECO:0000256" key="2">
    <source>
        <dbReference type="ARBA" id="ARBA00023242"/>
    </source>
</evidence>
<evidence type="ECO:0000313" key="3">
    <source>
        <dbReference type="EMBL" id="KAF5262628.1"/>
    </source>
</evidence>
<proteinExistence type="predicted"/>
<accession>A0A8H5ACI1</accession>
<evidence type="ECO:0000256" key="1">
    <source>
        <dbReference type="ARBA" id="ARBA00004123"/>
    </source>
</evidence>
<reference evidence="3" key="1">
    <citation type="submission" date="2020-02" db="EMBL/GenBank/DDBJ databases">
        <title>Identification and distribution of gene clusters putatively required for synthesis of sphingolipid metabolism inhibitors in phylogenetically diverse species of the filamentous fungus Fusarium.</title>
        <authorList>
            <person name="Kim H.-S."/>
            <person name="Busman M."/>
            <person name="Brown D.W."/>
            <person name="Divon H."/>
            <person name="Uhlig S."/>
            <person name="Proctor R.H."/>
        </authorList>
    </citation>
    <scope>NUCLEOTIDE SEQUENCE [LARGE SCALE GENOMIC DNA]</scope>
    <source>
        <strain evidence="3">NRRL 39464</strain>
    </source>
</reference>
<organism evidence="3 4">
    <name type="scientific">Fusarium oxysporum</name>
    <name type="common">Fusarium vascular wilt</name>
    <dbReference type="NCBI Taxonomy" id="5507"/>
    <lineage>
        <taxon>Eukaryota</taxon>
        <taxon>Fungi</taxon>
        <taxon>Dikarya</taxon>
        <taxon>Ascomycota</taxon>
        <taxon>Pezizomycotina</taxon>
        <taxon>Sordariomycetes</taxon>
        <taxon>Hypocreomycetidae</taxon>
        <taxon>Hypocreales</taxon>
        <taxon>Nectriaceae</taxon>
        <taxon>Fusarium</taxon>
        <taxon>Fusarium oxysporum species complex</taxon>
    </lineage>
</organism>
<dbReference type="Proteomes" id="UP000558688">
    <property type="component" value="Unassembled WGS sequence"/>
</dbReference>